<evidence type="ECO:0008006" key="5">
    <source>
        <dbReference type="Google" id="ProtNLM"/>
    </source>
</evidence>
<evidence type="ECO:0000256" key="1">
    <source>
        <dbReference type="ARBA" id="ARBA00008209"/>
    </source>
</evidence>
<dbReference type="GO" id="GO:0008597">
    <property type="term" value="F:calcium-dependent protein serine/threonine phosphatase regulator activity"/>
    <property type="evidence" value="ECO:0007669"/>
    <property type="project" value="TreeGrafter"/>
</dbReference>
<dbReference type="GO" id="GO:0003676">
    <property type="term" value="F:nucleic acid binding"/>
    <property type="evidence" value="ECO:0007669"/>
    <property type="project" value="InterPro"/>
</dbReference>
<dbReference type="SUPFAM" id="SSF54928">
    <property type="entry name" value="RNA-binding domain, RBD"/>
    <property type="match status" value="1"/>
</dbReference>
<proteinExistence type="inferred from homology"/>
<sequence>MLIEDIGLRGACGQEEDESSLDQDASMENEQGEEETGVSQEPPTSIIVTNLTIDIFDDPGQQAIFERLFHDIDENVTFQYFKSFRRVRVNFTNNEQATEAREKFHMTEFRDEIIKCYFTQPIVLGNREGGPHLQPPKREKQFLISPPASPPVGWEPIEEAEPIINYDLVAAVAKLAPGEVHELHPAEEDKPSIYVHICHDQEEEKEEEGVRTGAKPRIIQTRRPT</sequence>
<dbReference type="InterPro" id="IPR035979">
    <property type="entry name" value="RBD_domain_sf"/>
</dbReference>
<dbReference type="PANTHER" id="PTHR10300">
    <property type="entry name" value="CALCIPRESSIN"/>
    <property type="match status" value="1"/>
</dbReference>
<dbReference type="Pfam" id="PF04847">
    <property type="entry name" value="Calcipressin"/>
    <property type="match status" value="1"/>
</dbReference>
<dbReference type="InterPro" id="IPR012677">
    <property type="entry name" value="Nucleotide-bd_a/b_plait_sf"/>
</dbReference>
<dbReference type="GO" id="GO:0005634">
    <property type="term" value="C:nucleus"/>
    <property type="evidence" value="ECO:0007669"/>
    <property type="project" value="TreeGrafter"/>
</dbReference>
<evidence type="ECO:0000313" key="3">
    <source>
        <dbReference type="EMBL" id="KAK3878542.1"/>
    </source>
</evidence>
<dbReference type="Gene3D" id="3.30.70.330">
    <property type="match status" value="1"/>
</dbReference>
<dbReference type="GO" id="GO:0007617">
    <property type="term" value="P:mating behavior"/>
    <property type="evidence" value="ECO:0007669"/>
    <property type="project" value="UniProtKB-ARBA"/>
</dbReference>
<dbReference type="GO" id="GO:0019722">
    <property type="term" value="P:calcium-mediated signaling"/>
    <property type="evidence" value="ECO:0007669"/>
    <property type="project" value="InterPro"/>
</dbReference>
<reference evidence="3" key="1">
    <citation type="submission" date="2023-10" db="EMBL/GenBank/DDBJ databases">
        <title>Genome assemblies of two species of porcelain crab, Petrolisthes cinctipes and Petrolisthes manimaculis (Anomura: Porcellanidae).</title>
        <authorList>
            <person name="Angst P."/>
        </authorList>
    </citation>
    <scope>NUCLEOTIDE SEQUENCE</scope>
    <source>
        <strain evidence="3">PB745_01</strain>
        <tissue evidence="3">Gill</tissue>
    </source>
</reference>
<keyword evidence="4" id="KW-1185">Reference proteome</keyword>
<comment type="similarity">
    <text evidence="1">Belongs to the RCAN family.</text>
</comment>
<organism evidence="3 4">
    <name type="scientific">Petrolisthes cinctipes</name>
    <name type="common">Flat porcelain crab</name>
    <dbReference type="NCBI Taxonomy" id="88211"/>
    <lineage>
        <taxon>Eukaryota</taxon>
        <taxon>Metazoa</taxon>
        <taxon>Ecdysozoa</taxon>
        <taxon>Arthropoda</taxon>
        <taxon>Crustacea</taxon>
        <taxon>Multicrustacea</taxon>
        <taxon>Malacostraca</taxon>
        <taxon>Eumalacostraca</taxon>
        <taxon>Eucarida</taxon>
        <taxon>Decapoda</taxon>
        <taxon>Pleocyemata</taxon>
        <taxon>Anomura</taxon>
        <taxon>Galatheoidea</taxon>
        <taxon>Porcellanidae</taxon>
        <taxon>Petrolisthes</taxon>
    </lineage>
</organism>
<evidence type="ECO:0000313" key="4">
    <source>
        <dbReference type="Proteomes" id="UP001286313"/>
    </source>
</evidence>
<feature type="region of interest" description="Disordered" evidence="2">
    <location>
        <begin position="201"/>
        <end position="225"/>
    </location>
</feature>
<accession>A0AAE1KPC7</accession>
<gene>
    <name evidence="3" type="ORF">Pcinc_016841</name>
</gene>
<dbReference type="EMBL" id="JAWQEG010001548">
    <property type="protein sequence ID" value="KAK3878542.1"/>
    <property type="molecule type" value="Genomic_DNA"/>
</dbReference>
<feature type="compositionally biased region" description="Acidic residues" evidence="2">
    <location>
        <begin position="14"/>
        <end position="36"/>
    </location>
</feature>
<comment type="caution">
    <text evidence="3">The sequence shown here is derived from an EMBL/GenBank/DDBJ whole genome shotgun (WGS) entry which is preliminary data.</text>
</comment>
<dbReference type="Proteomes" id="UP001286313">
    <property type="component" value="Unassembled WGS sequence"/>
</dbReference>
<dbReference type="PANTHER" id="PTHR10300:SF14">
    <property type="entry name" value="PROTEIN SARAH"/>
    <property type="match status" value="1"/>
</dbReference>
<name>A0AAE1KPC7_PETCI</name>
<dbReference type="FunFam" id="3.30.70.330:FF:000092">
    <property type="entry name" value="Calcipressin-2 isoform 2"/>
    <property type="match status" value="1"/>
</dbReference>
<feature type="region of interest" description="Disordered" evidence="2">
    <location>
        <begin position="1"/>
        <end position="44"/>
    </location>
</feature>
<dbReference type="InterPro" id="IPR006931">
    <property type="entry name" value="Calcipressin"/>
</dbReference>
<protein>
    <recommendedName>
        <fullName evidence="5">Calcipressin-1</fullName>
    </recommendedName>
</protein>
<dbReference type="AlphaFoldDB" id="A0AAE1KPC7"/>
<dbReference type="GO" id="GO:0005737">
    <property type="term" value="C:cytoplasm"/>
    <property type="evidence" value="ECO:0007669"/>
    <property type="project" value="TreeGrafter"/>
</dbReference>
<evidence type="ECO:0000256" key="2">
    <source>
        <dbReference type="SAM" id="MobiDB-lite"/>
    </source>
</evidence>